<reference evidence="1" key="2">
    <citation type="submission" date="2023-01" db="EMBL/GenBank/DDBJ databases">
        <authorList>
            <person name="Sun Q."/>
            <person name="Evtushenko L."/>
        </authorList>
    </citation>
    <scope>NUCLEOTIDE SEQUENCE</scope>
    <source>
        <strain evidence="1">VKM Ac-2007</strain>
    </source>
</reference>
<protein>
    <submittedName>
        <fullName evidence="1">Uncharacterized protein</fullName>
    </submittedName>
</protein>
<name>A0A9W6I7E1_9ACTN</name>
<evidence type="ECO:0000313" key="1">
    <source>
        <dbReference type="EMBL" id="GLK13487.1"/>
    </source>
</evidence>
<accession>A0A9W6I7E1</accession>
<dbReference type="Proteomes" id="UP001143474">
    <property type="component" value="Unassembled WGS sequence"/>
</dbReference>
<evidence type="ECO:0000313" key="2">
    <source>
        <dbReference type="Proteomes" id="UP001143474"/>
    </source>
</evidence>
<sequence length="270" mass="29219">MRPFSSRVIGYAAQQIPEKYTMGEIEMLFMAAGLDEYYSSAYGKLATVSNTVRTAKAAADSGDVAATEGLSELVIAVATKLAPLYPEGELEHGTPLWELRERLLVDGFDLRRMFSADGYFRGVRILPIDEPEIPPGRSITALEDDLARLGLTTALNHYQQAVDCYTDNRMEAANGQLRAMFEAVVVHFAQKNGFVVASGHGGGGPAINHLINSTALPERDGGGYLRGLWQISHTNGPHPGVTTAAEVHHRLLSLTCAARFLIDKLAPPTP</sequence>
<keyword evidence="2" id="KW-1185">Reference proteome</keyword>
<organism evidence="1 2">
    <name type="scientific">Streptosporangium carneum</name>
    <dbReference type="NCBI Taxonomy" id="47481"/>
    <lineage>
        <taxon>Bacteria</taxon>
        <taxon>Bacillati</taxon>
        <taxon>Actinomycetota</taxon>
        <taxon>Actinomycetes</taxon>
        <taxon>Streptosporangiales</taxon>
        <taxon>Streptosporangiaceae</taxon>
        <taxon>Streptosporangium</taxon>
    </lineage>
</organism>
<comment type="caution">
    <text evidence="1">The sequence shown here is derived from an EMBL/GenBank/DDBJ whole genome shotgun (WGS) entry which is preliminary data.</text>
</comment>
<reference evidence="1" key="1">
    <citation type="journal article" date="2014" name="Int. J. Syst. Evol. Microbiol.">
        <title>Complete genome sequence of Corynebacterium casei LMG S-19264T (=DSM 44701T), isolated from a smear-ripened cheese.</title>
        <authorList>
            <consortium name="US DOE Joint Genome Institute (JGI-PGF)"/>
            <person name="Walter F."/>
            <person name="Albersmeier A."/>
            <person name="Kalinowski J."/>
            <person name="Ruckert C."/>
        </authorList>
    </citation>
    <scope>NUCLEOTIDE SEQUENCE</scope>
    <source>
        <strain evidence="1">VKM Ac-2007</strain>
    </source>
</reference>
<gene>
    <name evidence="1" type="ORF">GCM10017600_68980</name>
</gene>
<dbReference type="EMBL" id="BSEV01000023">
    <property type="protein sequence ID" value="GLK13487.1"/>
    <property type="molecule type" value="Genomic_DNA"/>
</dbReference>
<dbReference type="AlphaFoldDB" id="A0A9W6I7E1"/>
<dbReference type="RefSeq" id="WP_271221771.1">
    <property type="nucleotide sequence ID" value="NZ_BAAAVD010000011.1"/>
</dbReference>
<proteinExistence type="predicted"/>